<dbReference type="EMBL" id="JAPFFI010000004">
    <property type="protein sequence ID" value="KAJ6395704.1"/>
    <property type="molecule type" value="Genomic_DNA"/>
</dbReference>
<proteinExistence type="predicted"/>
<evidence type="ECO:0000256" key="1">
    <source>
        <dbReference type="SAM" id="Phobius"/>
    </source>
</evidence>
<keyword evidence="1" id="KW-0812">Transmembrane</keyword>
<organism evidence="2 3">
    <name type="scientific">Salix suchowensis</name>
    <dbReference type="NCBI Taxonomy" id="1278906"/>
    <lineage>
        <taxon>Eukaryota</taxon>
        <taxon>Viridiplantae</taxon>
        <taxon>Streptophyta</taxon>
        <taxon>Embryophyta</taxon>
        <taxon>Tracheophyta</taxon>
        <taxon>Spermatophyta</taxon>
        <taxon>Magnoliopsida</taxon>
        <taxon>eudicotyledons</taxon>
        <taxon>Gunneridae</taxon>
        <taxon>Pentapetalae</taxon>
        <taxon>rosids</taxon>
        <taxon>fabids</taxon>
        <taxon>Malpighiales</taxon>
        <taxon>Salicaceae</taxon>
        <taxon>Saliceae</taxon>
        <taxon>Salix</taxon>
    </lineage>
</organism>
<gene>
    <name evidence="2" type="ORF">OIU77_020875</name>
</gene>
<feature type="transmembrane region" description="Helical" evidence="1">
    <location>
        <begin position="27"/>
        <end position="47"/>
    </location>
</feature>
<sequence length="110" mass="12661">MGEYGEGRVWLRNGYYLFQPHESPAQFLASSLMELLSLVVTLILRVVRKFASGLHGSRVMTQPGELEVISSSKGCDWRERLNHYITFVFRDPADLPPPSISLKKKEYRFN</sequence>
<protein>
    <submittedName>
        <fullName evidence="2">Uncharacterized protein</fullName>
    </submittedName>
</protein>
<keyword evidence="1" id="KW-0472">Membrane</keyword>
<reference evidence="2" key="1">
    <citation type="submission" date="2022-10" db="EMBL/GenBank/DDBJ databases">
        <authorList>
            <person name="Hyden B.L."/>
            <person name="Feng K."/>
            <person name="Yates T."/>
            <person name="Jawdy S."/>
            <person name="Smart L.B."/>
            <person name="Muchero W."/>
        </authorList>
    </citation>
    <scope>NUCLEOTIDE SEQUENCE</scope>
    <source>
        <tissue evidence="2">Shoot tip</tissue>
    </source>
</reference>
<reference evidence="2" key="2">
    <citation type="journal article" date="2023" name="Int. J. Mol. Sci.">
        <title>De Novo Assembly and Annotation of 11 Diverse Shrub Willow (Salix) Genomes Reveals Novel Gene Organization in Sex-Linked Regions.</title>
        <authorList>
            <person name="Hyden B."/>
            <person name="Feng K."/>
            <person name="Yates T.B."/>
            <person name="Jawdy S."/>
            <person name="Cereghino C."/>
            <person name="Smart L.B."/>
            <person name="Muchero W."/>
        </authorList>
    </citation>
    <scope>NUCLEOTIDE SEQUENCE</scope>
    <source>
        <tissue evidence="2">Shoot tip</tissue>
    </source>
</reference>
<keyword evidence="1" id="KW-1133">Transmembrane helix</keyword>
<accession>A0ABQ9C7W5</accession>
<name>A0ABQ9C7W5_9ROSI</name>
<dbReference type="Proteomes" id="UP001141253">
    <property type="component" value="Chromosome 4"/>
</dbReference>
<evidence type="ECO:0000313" key="2">
    <source>
        <dbReference type="EMBL" id="KAJ6395704.1"/>
    </source>
</evidence>
<keyword evidence="3" id="KW-1185">Reference proteome</keyword>
<evidence type="ECO:0000313" key="3">
    <source>
        <dbReference type="Proteomes" id="UP001141253"/>
    </source>
</evidence>
<comment type="caution">
    <text evidence="2">The sequence shown here is derived from an EMBL/GenBank/DDBJ whole genome shotgun (WGS) entry which is preliminary data.</text>
</comment>